<dbReference type="InterPro" id="IPR013341">
    <property type="entry name" value="Mandelate_racemase_N_dom"/>
</dbReference>
<dbReference type="Gene3D" id="3.20.20.120">
    <property type="entry name" value="Enolase-like C-terminal domain"/>
    <property type="match status" value="1"/>
</dbReference>
<dbReference type="SUPFAM" id="SSF54826">
    <property type="entry name" value="Enolase N-terminal domain-like"/>
    <property type="match status" value="1"/>
</dbReference>
<dbReference type="AlphaFoldDB" id="A0A0A6PKC1"/>
<comment type="caution">
    <text evidence="6">The sequence shown here is derived from an EMBL/GenBank/DDBJ whole genome shotgun (WGS) entry which is preliminary data.</text>
</comment>
<sequence>MKITRISVYQVDLPLDKPYWLSGGRLKFEKLDSTIVSIETDEGITGWGEACPWGVTYLPAFAGGIRAGIAELAPAIIGQEPRHLDYINKIMDIALPGHWYIKSALDMACWDILGKSANLPLYALLGGRFSSHVTLHNMVSTGTPEEMLAIVRAGRAKGYTIYSAKIGADVSLDIERIQALLADLPPGESVTFDVNRAWLPDQAIIVMNTINDARPYFEQPCETLEECSTVRRLTRQPIILDECIQSFEDLLLAQRDQIAQAIGLKVGRVGGLTKAKRMRDFCVATGIRMNIEDTGGSVISDTAVIHLAMATPETHRRATWECSPLHSVVTADGGYIRENGKATLPDSPGLGIEPRLAILGDPVAVYS</sequence>
<comment type="cofactor">
    <cofactor evidence="1">
        <name>Mg(2+)</name>
        <dbReference type="ChEBI" id="CHEBI:18420"/>
    </cofactor>
</comment>
<dbReference type="Pfam" id="PF13378">
    <property type="entry name" value="MR_MLE_C"/>
    <property type="match status" value="1"/>
</dbReference>
<keyword evidence="7" id="KW-1185">Reference proteome</keyword>
<evidence type="ECO:0000256" key="4">
    <source>
        <dbReference type="ARBA" id="ARBA00022842"/>
    </source>
</evidence>
<evidence type="ECO:0000256" key="1">
    <source>
        <dbReference type="ARBA" id="ARBA00001946"/>
    </source>
</evidence>
<dbReference type="InterPro" id="IPR029017">
    <property type="entry name" value="Enolase-like_N"/>
</dbReference>
<dbReference type="InterPro" id="IPR013342">
    <property type="entry name" value="Mandelate_racemase_C"/>
</dbReference>
<proteinExistence type="inferred from homology"/>
<dbReference type="EMBL" id="JSZA02000101">
    <property type="protein sequence ID" value="KHD07075.1"/>
    <property type="molecule type" value="Genomic_DNA"/>
</dbReference>
<feature type="domain" description="Mandelate racemase/muconate lactonizing enzyme C-terminal" evidence="5">
    <location>
        <begin position="144"/>
        <end position="237"/>
    </location>
</feature>
<dbReference type="SFLD" id="SFLDG00180">
    <property type="entry name" value="muconate_cycloisomerase"/>
    <property type="match status" value="1"/>
</dbReference>
<evidence type="ECO:0000256" key="3">
    <source>
        <dbReference type="ARBA" id="ARBA00022723"/>
    </source>
</evidence>
<keyword evidence="3" id="KW-0479">Metal-binding</keyword>
<dbReference type="GO" id="GO:0016853">
    <property type="term" value="F:isomerase activity"/>
    <property type="evidence" value="ECO:0007669"/>
    <property type="project" value="UniProtKB-ARBA"/>
</dbReference>
<reference evidence="6 7" key="1">
    <citation type="journal article" date="2016" name="Front. Microbiol.">
        <title>Single-Cell (Meta-)Genomics of a Dimorphic Candidatus Thiomargarita nelsonii Reveals Genomic Plasticity.</title>
        <authorList>
            <person name="Flood B.E."/>
            <person name="Fliss P."/>
            <person name="Jones D.S."/>
            <person name="Dick G.J."/>
            <person name="Jain S."/>
            <person name="Kaster A.K."/>
            <person name="Winkel M."/>
            <person name="Mussmann M."/>
            <person name="Bailey J."/>
        </authorList>
    </citation>
    <scope>NUCLEOTIDE SEQUENCE [LARGE SCALE GENOMIC DNA]</scope>
    <source>
        <strain evidence="6">Hydrate Ridge</strain>
    </source>
</reference>
<gene>
    <name evidence="6" type="ORF">PN36_22040</name>
</gene>
<dbReference type="PANTHER" id="PTHR48080:SF3">
    <property type="entry name" value="ENOLASE SUPERFAMILY MEMBER DDB_G0284701"/>
    <property type="match status" value="1"/>
</dbReference>
<dbReference type="InterPro" id="IPR034593">
    <property type="entry name" value="DgoD-like"/>
</dbReference>
<protein>
    <submittedName>
        <fullName evidence="6">Mandelate racemase</fullName>
    </submittedName>
</protein>
<keyword evidence="4" id="KW-0460">Magnesium</keyword>
<comment type="similarity">
    <text evidence="2">Belongs to the mandelate racemase/muconate lactonizing enzyme family.</text>
</comment>
<dbReference type="InterPro" id="IPR036849">
    <property type="entry name" value="Enolase-like_C_sf"/>
</dbReference>
<accession>A0A0A6PKC1</accession>
<dbReference type="Proteomes" id="UP000030428">
    <property type="component" value="Unassembled WGS sequence"/>
</dbReference>
<dbReference type="FunFam" id="3.30.390.10:FF:000009">
    <property type="entry name" value="Hydrophobic dipeptide epimerase"/>
    <property type="match status" value="1"/>
</dbReference>
<dbReference type="Pfam" id="PF02746">
    <property type="entry name" value="MR_MLE_N"/>
    <property type="match status" value="1"/>
</dbReference>
<name>A0A0A6PKC1_9GAMM</name>
<evidence type="ECO:0000313" key="7">
    <source>
        <dbReference type="Proteomes" id="UP000030428"/>
    </source>
</evidence>
<evidence type="ECO:0000256" key="2">
    <source>
        <dbReference type="ARBA" id="ARBA00008031"/>
    </source>
</evidence>
<organism evidence="6 7">
    <name type="scientific">Candidatus Thiomargarita nelsonii</name>
    <dbReference type="NCBI Taxonomy" id="1003181"/>
    <lineage>
        <taxon>Bacteria</taxon>
        <taxon>Pseudomonadati</taxon>
        <taxon>Pseudomonadota</taxon>
        <taxon>Gammaproteobacteria</taxon>
        <taxon>Thiotrichales</taxon>
        <taxon>Thiotrichaceae</taxon>
        <taxon>Thiomargarita</taxon>
    </lineage>
</organism>
<dbReference type="PANTHER" id="PTHR48080">
    <property type="entry name" value="D-GALACTONATE DEHYDRATASE-RELATED"/>
    <property type="match status" value="1"/>
</dbReference>
<evidence type="ECO:0000313" key="6">
    <source>
        <dbReference type="EMBL" id="KHD07075.1"/>
    </source>
</evidence>
<dbReference type="SUPFAM" id="SSF51604">
    <property type="entry name" value="Enolase C-terminal domain-like"/>
    <property type="match status" value="1"/>
</dbReference>
<dbReference type="GO" id="GO:0046872">
    <property type="term" value="F:metal ion binding"/>
    <property type="evidence" value="ECO:0007669"/>
    <property type="project" value="UniProtKB-KW"/>
</dbReference>
<evidence type="ECO:0000259" key="5">
    <source>
        <dbReference type="SMART" id="SM00922"/>
    </source>
</evidence>
<dbReference type="SFLD" id="SFLDS00001">
    <property type="entry name" value="Enolase"/>
    <property type="match status" value="1"/>
</dbReference>
<dbReference type="InterPro" id="IPR029065">
    <property type="entry name" value="Enolase_C-like"/>
</dbReference>
<dbReference type="SMART" id="SM00922">
    <property type="entry name" value="MR_MLE"/>
    <property type="match status" value="1"/>
</dbReference>
<dbReference type="Gene3D" id="3.30.390.10">
    <property type="entry name" value="Enolase-like, N-terminal domain"/>
    <property type="match status" value="1"/>
</dbReference>